<evidence type="ECO:0000313" key="3">
    <source>
        <dbReference type="Proteomes" id="UP000284322"/>
    </source>
</evidence>
<evidence type="ECO:0008006" key="4">
    <source>
        <dbReference type="Google" id="ProtNLM"/>
    </source>
</evidence>
<dbReference type="Pfam" id="PF18950">
    <property type="entry name" value="DUF5694"/>
    <property type="match status" value="1"/>
</dbReference>
<feature type="chain" id="PRO_5019585735" description="TraB family protein" evidence="1">
    <location>
        <begin position="18"/>
        <end position="355"/>
    </location>
</feature>
<proteinExistence type="predicted"/>
<organism evidence="2 3">
    <name type="scientific">Tsuneonella suprasediminis</name>
    <dbReference type="NCBI Taxonomy" id="2306996"/>
    <lineage>
        <taxon>Bacteria</taxon>
        <taxon>Pseudomonadati</taxon>
        <taxon>Pseudomonadota</taxon>
        <taxon>Alphaproteobacteria</taxon>
        <taxon>Sphingomonadales</taxon>
        <taxon>Erythrobacteraceae</taxon>
        <taxon>Tsuneonella</taxon>
    </lineage>
</organism>
<dbReference type="InterPro" id="IPR043749">
    <property type="entry name" value="DUF5694"/>
</dbReference>
<feature type="signal peptide" evidence="1">
    <location>
        <begin position="1"/>
        <end position="17"/>
    </location>
</feature>
<gene>
    <name evidence="2" type="ORF">D6858_13685</name>
</gene>
<keyword evidence="3" id="KW-1185">Reference proteome</keyword>
<name>A0A419QZ82_9SPHN</name>
<evidence type="ECO:0000313" key="2">
    <source>
        <dbReference type="EMBL" id="RJX66015.1"/>
    </source>
</evidence>
<evidence type="ECO:0000256" key="1">
    <source>
        <dbReference type="SAM" id="SignalP"/>
    </source>
</evidence>
<dbReference type="Proteomes" id="UP000284322">
    <property type="component" value="Unassembled WGS sequence"/>
</dbReference>
<dbReference type="RefSeq" id="WP_120111685.1">
    <property type="nucleotide sequence ID" value="NZ_RAHJ01000021.1"/>
</dbReference>
<protein>
    <recommendedName>
        <fullName evidence="4">TraB family protein</fullName>
    </recommendedName>
</protein>
<keyword evidence="1" id="KW-0732">Signal</keyword>
<dbReference type="OrthoDB" id="69432at2"/>
<comment type="caution">
    <text evidence="2">The sequence shown here is derived from an EMBL/GenBank/DDBJ whole genome shotgun (WGS) entry which is preliminary data.</text>
</comment>
<sequence>MSFLLSLLAAAAPAATIAVPPPDPVTLVDRAAARRGDRSHALVLGTAHLSNLPKDMDFTRFAPLLDRLEAWKPRQIAVESLSGAQCDYLRAYAFAYPETAEDYCFDPTLARTALSIDGANAERVVLELVAQPTHSAADRRRMAGLFLAMGEADSALLQWKRLPETERHASAELPQPLVDILTKRAGWRNENVVIAVALAERLGLDRIYPVDDHTGDRAARIEDGNAYGQQLQAIWDSPALTAASKIRDMEQSQMLAGGSVVEWYRFLNSTASARMAVETDFAAAAGSTKYPETGRNYLAYWETRNLRMVANIREVAGPNGRVLAIVGASHKPFYERYLSMTSDIVIDDMERVLAD</sequence>
<accession>A0A419QZ82</accession>
<reference evidence="2 3" key="1">
    <citation type="submission" date="2018-09" db="EMBL/GenBank/DDBJ databases">
        <title>Altererythrobacter sp.Ery1 and Ery12, the genome sequencing of novel strains in genus Alterythrobacter.</title>
        <authorList>
            <person name="Cheng H."/>
            <person name="Wu Y.-H."/>
            <person name="Fang C."/>
            <person name="Xu X.-W."/>
        </authorList>
    </citation>
    <scope>NUCLEOTIDE SEQUENCE [LARGE SCALE GENOMIC DNA]</scope>
    <source>
        <strain evidence="2 3">Ery12</strain>
    </source>
</reference>
<dbReference type="AlphaFoldDB" id="A0A419QZ82"/>
<dbReference type="EMBL" id="RAHJ01000021">
    <property type="protein sequence ID" value="RJX66015.1"/>
    <property type="molecule type" value="Genomic_DNA"/>
</dbReference>